<dbReference type="EMBL" id="UOEA01000018">
    <property type="protein sequence ID" value="VAV82473.1"/>
    <property type="molecule type" value="Genomic_DNA"/>
</dbReference>
<proteinExistence type="predicted"/>
<reference evidence="1" key="1">
    <citation type="submission" date="2018-06" db="EMBL/GenBank/DDBJ databases">
        <authorList>
            <person name="Zhirakovskaya E."/>
        </authorList>
    </citation>
    <scope>NUCLEOTIDE SEQUENCE</scope>
</reference>
<dbReference type="AlphaFoldDB" id="A0A3B0RCT2"/>
<name>A0A3B0RCT2_9ZZZZ</name>
<organism evidence="1">
    <name type="scientific">hydrothermal vent metagenome</name>
    <dbReference type="NCBI Taxonomy" id="652676"/>
    <lineage>
        <taxon>unclassified sequences</taxon>
        <taxon>metagenomes</taxon>
        <taxon>ecological metagenomes</taxon>
    </lineage>
</organism>
<evidence type="ECO:0008006" key="2">
    <source>
        <dbReference type="Google" id="ProtNLM"/>
    </source>
</evidence>
<evidence type="ECO:0000313" key="1">
    <source>
        <dbReference type="EMBL" id="VAV82473.1"/>
    </source>
</evidence>
<dbReference type="SUPFAM" id="SSF103196">
    <property type="entry name" value="Roadblock/LC7 domain"/>
    <property type="match status" value="1"/>
</dbReference>
<protein>
    <recommendedName>
        <fullName evidence="2">Roadblock/LAMTOR2 domain-containing protein</fullName>
    </recommendedName>
</protein>
<gene>
    <name evidence="1" type="ORF">MNBD_DELTA01-234</name>
</gene>
<dbReference type="Gene3D" id="3.30.450.30">
    <property type="entry name" value="Dynein light chain 2a, cytoplasmic"/>
    <property type="match status" value="1"/>
</dbReference>
<accession>A0A3B0RCT2</accession>
<sequence length="118" mass="12850">MSFNKILMELTIKLGAKGAAILDAEGETVDIYTELPEFELDFIGARTGLILPLLEKATTNLNKGRVKSLGITTQRLRIAISTIQDGYFLLVATAPEKPLTRTILESEKTVKGLVAEMG</sequence>